<dbReference type="OrthoDB" id="18786at2759"/>
<dbReference type="Proteomes" id="UP000440578">
    <property type="component" value="Unassembled WGS sequence"/>
</dbReference>
<feature type="domain" description="Conserved oligomeric Golgi complex subunit 5 helical" evidence="1">
    <location>
        <begin position="139"/>
        <end position="341"/>
    </location>
</feature>
<evidence type="ECO:0000259" key="1">
    <source>
        <dbReference type="Pfam" id="PF20649"/>
    </source>
</evidence>
<accession>A0A6A4VT21</accession>
<dbReference type="PANTHER" id="PTHR13228:SF3">
    <property type="entry name" value="CONSERVED OLIGOMERIC GOLGI COMPLEX SUBUNIT 5"/>
    <property type="match status" value="1"/>
</dbReference>
<sequence length="752" mass="82733">MEDEPAVLRTLQDDGAYSRFLSADFDVNREASTLLQSAALSEQLAHITKGEQLAHITKQALLAAVERLRSRVEEPYLKIASQSVMLSRLHAACDMLRRLIRLQQLSRRLQAQLRGGLRDITKAAKTLSELDETVSDVDLTGLEVYEREQRQIRAGRQSVEKQAAGLLQRGMESLNQSQVATALQVCHSLGSLQPTVDGLLTDTRDRLQTRLTDALRLESVLAASSGPGTAAGRPGAAALPSNTVTFRAALWNNLERLADHIYGACAQIQHIHKVLSKKRDPVTQVCFIDEVRSAQLMPLFWQDVTAMIRTEFVKAAERQTFIRQAFEGEYPKLVRLHQDLWTRLQQFATPPAADGQPQFNPESSLREALAPFERAYLSRSLSRLFDPVNLMFSAETVPAREEIDAVVRTVANELTVSGVDPSLCLLVARNVAKTVQLFCVKCEQLLVTDGDASQVIGPMSPGQTTNVQLVNVLQTFEAQLRRLLAGQPTLAAEARDAVLASLEGVGSLMRSGIQPLVTSIAEAIEAIILTMHNEDFSGEEESSGGESNCSLYMKELQTFISRAVDDYLAPFNCKPLITASKLELGRRAVELFVRHAALVRPVGAAGRLRLAADCAQLELAVAPLCERLASLGTEYRVLRAFKPLLFQTPEHMAQSPALGEVLPYSLVVHLLFARGPPELRSPHHTASWSVSRYSAWLDEHRAERERLQLLTGALDAHVQAVRAQGGTSFADVYPVMLELLQRGTAALAASDR</sequence>
<keyword evidence="3" id="KW-1185">Reference proteome</keyword>
<proteinExistence type="predicted"/>
<dbReference type="InterPro" id="IPR048485">
    <property type="entry name" value="COG5_helical"/>
</dbReference>
<organism evidence="2 3">
    <name type="scientific">Amphibalanus amphitrite</name>
    <name type="common">Striped barnacle</name>
    <name type="synonym">Balanus amphitrite</name>
    <dbReference type="NCBI Taxonomy" id="1232801"/>
    <lineage>
        <taxon>Eukaryota</taxon>
        <taxon>Metazoa</taxon>
        <taxon>Ecdysozoa</taxon>
        <taxon>Arthropoda</taxon>
        <taxon>Crustacea</taxon>
        <taxon>Multicrustacea</taxon>
        <taxon>Cirripedia</taxon>
        <taxon>Thoracica</taxon>
        <taxon>Thoracicalcarea</taxon>
        <taxon>Balanomorpha</taxon>
        <taxon>Balanoidea</taxon>
        <taxon>Balanidae</taxon>
        <taxon>Amphibalaninae</taxon>
        <taxon>Amphibalanus</taxon>
    </lineage>
</organism>
<dbReference type="PANTHER" id="PTHR13228">
    <property type="entry name" value="CONSERVED OLIGOMERIC GOLGI COMPLEX COMPONENT 5"/>
    <property type="match status" value="1"/>
</dbReference>
<name>A0A6A4VT21_AMPAM</name>
<evidence type="ECO:0000313" key="3">
    <source>
        <dbReference type="Proteomes" id="UP000440578"/>
    </source>
</evidence>
<reference evidence="2 3" key="1">
    <citation type="submission" date="2019-07" db="EMBL/GenBank/DDBJ databases">
        <title>Draft genome assembly of a fouling barnacle, Amphibalanus amphitrite (Darwin, 1854): The first reference genome for Thecostraca.</title>
        <authorList>
            <person name="Kim W."/>
        </authorList>
    </citation>
    <scope>NUCLEOTIDE SEQUENCE [LARGE SCALE GENOMIC DNA]</scope>
    <source>
        <strain evidence="2">SNU_AA5</strain>
        <tissue evidence="2">Soma without cirri and trophi</tissue>
    </source>
</reference>
<dbReference type="InterPro" id="IPR019465">
    <property type="entry name" value="Cog5"/>
</dbReference>
<dbReference type="GO" id="GO:0017119">
    <property type="term" value="C:Golgi transport complex"/>
    <property type="evidence" value="ECO:0007669"/>
    <property type="project" value="InterPro"/>
</dbReference>
<comment type="caution">
    <text evidence="2">The sequence shown here is derived from an EMBL/GenBank/DDBJ whole genome shotgun (WGS) entry which is preliminary data.</text>
</comment>
<dbReference type="GO" id="GO:0006891">
    <property type="term" value="P:intra-Golgi vesicle-mediated transport"/>
    <property type="evidence" value="ECO:0007669"/>
    <property type="project" value="InterPro"/>
</dbReference>
<gene>
    <name evidence="2" type="primary">Cog5_1</name>
    <name evidence="2" type="ORF">FJT64_027950</name>
</gene>
<evidence type="ECO:0000313" key="2">
    <source>
        <dbReference type="EMBL" id="KAF0299257.1"/>
    </source>
</evidence>
<dbReference type="AlphaFoldDB" id="A0A6A4VT21"/>
<dbReference type="Pfam" id="PF20649">
    <property type="entry name" value="COG5_C"/>
    <property type="match status" value="1"/>
</dbReference>
<protein>
    <submittedName>
        <fullName evidence="2">Conserved oligomeric Golgi complex subunit 5</fullName>
    </submittedName>
</protein>
<dbReference type="EMBL" id="VIIS01001379">
    <property type="protein sequence ID" value="KAF0299257.1"/>
    <property type="molecule type" value="Genomic_DNA"/>
</dbReference>